<feature type="signal peptide" evidence="13">
    <location>
        <begin position="1"/>
        <end position="20"/>
    </location>
</feature>
<dbReference type="EMBL" id="JAEKJZ010000005">
    <property type="protein sequence ID" value="MBN9672682.1"/>
    <property type="molecule type" value="Genomic_DNA"/>
</dbReference>
<dbReference type="AlphaFoldDB" id="A0A939EHS1"/>
<dbReference type="InterPro" id="IPR010917">
    <property type="entry name" value="TonB_rcpt_CS"/>
</dbReference>
<dbReference type="SUPFAM" id="SSF56935">
    <property type="entry name" value="Porins"/>
    <property type="match status" value="1"/>
</dbReference>
<proteinExistence type="inferred from homology"/>
<name>A0A939EHS1_9HYPH</name>
<reference evidence="16" key="1">
    <citation type="submission" date="2020-12" db="EMBL/GenBank/DDBJ databases">
        <title>Oil enriched cultivation method for isolating marine PHA-producing bacteria.</title>
        <authorList>
            <person name="Zheng W."/>
            <person name="Yu S."/>
            <person name="Huang Y."/>
        </authorList>
    </citation>
    <scope>NUCLEOTIDE SEQUENCE</scope>
    <source>
        <strain evidence="16">SY-2-12</strain>
    </source>
</reference>
<evidence type="ECO:0000256" key="7">
    <source>
        <dbReference type="ARBA" id="ARBA00023136"/>
    </source>
</evidence>
<keyword evidence="3 9" id="KW-1134">Transmembrane beta strand</keyword>
<evidence type="ECO:0000256" key="11">
    <source>
        <dbReference type="RuleBase" id="RU003357"/>
    </source>
</evidence>
<keyword evidence="2 9" id="KW-0813">Transport</keyword>
<feature type="chain" id="PRO_5037230427" evidence="13">
    <location>
        <begin position="21"/>
        <end position="735"/>
    </location>
</feature>
<keyword evidence="5 13" id="KW-0732">Signal</keyword>
<evidence type="ECO:0000256" key="6">
    <source>
        <dbReference type="ARBA" id="ARBA00023077"/>
    </source>
</evidence>
<keyword evidence="16" id="KW-0675">Receptor</keyword>
<dbReference type="GO" id="GO:0009279">
    <property type="term" value="C:cell outer membrane"/>
    <property type="evidence" value="ECO:0007669"/>
    <property type="project" value="UniProtKB-SubCell"/>
</dbReference>
<feature type="domain" description="TonB-dependent receptor-like beta-barrel" evidence="14">
    <location>
        <begin position="220"/>
        <end position="697"/>
    </location>
</feature>
<gene>
    <name evidence="16" type="ORF">JF539_20170</name>
</gene>
<evidence type="ECO:0000259" key="15">
    <source>
        <dbReference type="Pfam" id="PF07715"/>
    </source>
</evidence>
<evidence type="ECO:0000256" key="3">
    <source>
        <dbReference type="ARBA" id="ARBA00022452"/>
    </source>
</evidence>
<dbReference type="Pfam" id="PF00593">
    <property type="entry name" value="TonB_dep_Rec_b-barrel"/>
    <property type="match status" value="1"/>
</dbReference>
<evidence type="ECO:0000256" key="8">
    <source>
        <dbReference type="ARBA" id="ARBA00023237"/>
    </source>
</evidence>
<evidence type="ECO:0000256" key="9">
    <source>
        <dbReference type="PROSITE-ProRule" id="PRU01360"/>
    </source>
</evidence>
<dbReference type="InterPro" id="IPR039426">
    <property type="entry name" value="TonB-dep_rcpt-like"/>
</dbReference>
<dbReference type="Proteomes" id="UP000664096">
    <property type="component" value="Unassembled WGS sequence"/>
</dbReference>
<protein>
    <submittedName>
        <fullName evidence="16">TonB-dependent receptor</fullName>
    </submittedName>
</protein>
<evidence type="ECO:0000256" key="1">
    <source>
        <dbReference type="ARBA" id="ARBA00004571"/>
    </source>
</evidence>
<feature type="domain" description="TonB-dependent receptor plug" evidence="15">
    <location>
        <begin position="53"/>
        <end position="163"/>
    </location>
</feature>
<comment type="caution">
    <text evidence="16">The sequence shown here is derived from an EMBL/GenBank/DDBJ whole genome shotgun (WGS) entry which is preliminary data.</text>
</comment>
<evidence type="ECO:0000313" key="17">
    <source>
        <dbReference type="Proteomes" id="UP000664096"/>
    </source>
</evidence>
<keyword evidence="8 9" id="KW-0998">Cell outer membrane</keyword>
<dbReference type="CDD" id="cd01347">
    <property type="entry name" value="ligand_gated_channel"/>
    <property type="match status" value="1"/>
</dbReference>
<keyword evidence="6 11" id="KW-0798">TonB box</keyword>
<evidence type="ECO:0000256" key="4">
    <source>
        <dbReference type="ARBA" id="ARBA00022692"/>
    </source>
</evidence>
<dbReference type="GO" id="GO:0044718">
    <property type="term" value="P:siderophore transmembrane transport"/>
    <property type="evidence" value="ECO:0007669"/>
    <property type="project" value="TreeGrafter"/>
</dbReference>
<keyword evidence="4 9" id="KW-0812">Transmembrane</keyword>
<keyword evidence="7 9" id="KW-0472">Membrane</keyword>
<dbReference type="PANTHER" id="PTHR30069">
    <property type="entry name" value="TONB-DEPENDENT OUTER MEMBRANE RECEPTOR"/>
    <property type="match status" value="1"/>
</dbReference>
<dbReference type="InterPro" id="IPR037066">
    <property type="entry name" value="Plug_dom_sf"/>
</dbReference>
<dbReference type="PANTHER" id="PTHR30069:SF28">
    <property type="entry name" value="TONB-DEPENDENT RECEPTOR YNCD-RELATED"/>
    <property type="match status" value="1"/>
</dbReference>
<dbReference type="Gene3D" id="2.40.170.20">
    <property type="entry name" value="TonB-dependent receptor, beta-barrel domain"/>
    <property type="match status" value="1"/>
</dbReference>
<evidence type="ECO:0000259" key="14">
    <source>
        <dbReference type="Pfam" id="PF00593"/>
    </source>
</evidence>
<evidence type="ECO:0000256" key="13">
    <source>
        <dbReference type="SAM" id="SignalP"/>
    </source>
</evidence>
<sequence length="735" mass="78959">MISACSVFLSATLLSSPALPQSAAPGTTILLDTIEVLDDSSGQDVETARQRLNEMTGATAIVDRSRYEGQADVSLKSAIGAVPGVVVQNFFGGNDQPRLQIRGSGLQQSPVERGVLVLKDGLPLNRADGSYVIGLIDPAQANYIEVYRGHTANRLGTSVLGGALNFVSPTGQDERAEATVTGGSFGEAGGLFRYGKQIGRTDFQGQLSYDRRDGFRDHNESERLDINANAGHAVNDIVSTRFFAGFTDLRFDIPGPLTEDALNSDPTQIYGGPTVTVGPGGPTVSNPGPNVQRDKPYRDTQQFRLGNRTTARLGAHLYEAGLGFAYTDDAFMAPIAAGLKETEGGDITGVLKYAYAPDASQVLPLFESTAYVTYGGAERKFYQNVEGEKGELIGDNDLTSLTTSLHGAFNLKLSERFKVVPSVAFTYANRMSDDNYGSGTRPVTGFNPVTGARQSFQALSQDTSYSRHYAGISPALGLSYDLGSEKFVFASVSRSFEPPTHDDLLSTANGTPFYGPGAPSGGAQQYAFSSPDLEAQTATTIEAGTRGRFERLGWDATVYYTWINDELLSLRDASGTQLAARNADETRHFGVEMGLSADLTEALSARLSYTYQDFRFHNDATHGNNRLAGAPDHILNAALRYTFMPGLFLETEVNWLPGSTPVDNANTAFAGAWVTVDARGGYRINEHFSLQGEITNIFDETYASSVLVTDTANAGQASYLPSDGRAFRLSLTARF</sequence>
<feature type="short sequence motif" description="TonB C-terminal box" evidence="10">
    <location>
        <begin position="718"/>
        <end position="735"/>
    </location>
</feature>
<dbReference type="InterPro" id="IPR036942">
    <property type="entry name" value="Beta-barrel_TonB_sf"/>
</dbReference>
<comment type="subcellular location">
    <subcellularLocation>
        <location evidence="1 9">Cell outer membrane</location>
        <topology evidence="1 9">Multi-pass membrane protein</topology>
    </subcellularLocation>
</comment>
<evidence type="ECO:0000256" key="12">
    <source>
        <dbReference type="SAM" id="MobiDB-lite"/>
    </source>
</evidence>
<dbReference type="RefSeq" id="WP_207142545.1">
    <property type="nucleotide sequence ID" value="NZ_JAEKJZ010000005.1"/>
</dbReference>
<accession>A0A939EHS1</accession>
<dbReference type="Gene3D" id="2.170.130.10">
    <property type="entry name" value="TonB-dependent receptor, plug domain"/>
    <property type="match status" value="1"/>
</dbReference>
<dbReference type="GO" id="GO:0015344">
    <property type="term" value="F:siderophore uptake transmembrane transporter activity"/>
    <property type="evidence" value="ECO:0007669"/>
    <property type="project" value="TreeGrafter"/>
</dbReference>
<feature type="compositionally biased region" description="Low complexity" evidence="12">
    <location>
        <begin position="275"/>
        <end position="291"/>
    </location>
</feature>
<feature type="region of interest" description="Disordered" evidence="12">
    <location>
        <begin position="275"/>
        <end position="296"/>
    </location>
</feature>
<organism evidence="16 17">
    <name type="scientific">Roseibium aggregatum</name>
    <dbReference type="NCBI Taxonomy" id="187304"/>
    <lineage>
        <taxon>Bacteria</taxon>
        <taxon>Pseudomonadati</taxon>
        <taxon>Pseudomonadota</taxon>
        <taxon>Alphaproteobacteria</taxon>
        <taxon>Hyphomicrobiales</taxon>
        <taxon>Stappiaceae</taxon>
        <taxon>Roseibium</taxon>
    </lineage>
</organism>
<dbReference type="PROSITE" id="PS52016">
    <property type="entry name" value="TONB_DEPENDENT_REC_3"/>
    <property type="match status" value="1"/>
</dbReference>
<evidence type="ECO:0000256" key="5">
    <source>
        <dbReference type="ARBA" id="ARBA00022729"/>
    </source>
</evidence>
<evidence type="ECO:0000313" key="16">
    <source>
        <dbReference type="EMBL" id="MBN9672682.1"/>
    </source>
</evidence>
<dbReference type="InterPro" id="IPR012910">
    <property type="entry name" value="Plug_dom"/>
</dbReference>
<comment type="similarity">
    <text evidence="9 11">Belongs to the TonB-dependent receptor family.</text>
</comment>
<dbReference type="Pfam" id="PF07715">
    <property type="entry name" value="Plug"/>
    <property type="match status" value="1"/>
</dbReference>
<evidence type="ECO:0000256" key="2">
    <source>
        <dbReference type="ARBA" id="ARBA00022448"/>
    </source>
</evidence>
<evidence type="ECO:0000256" key="10">
    <source>
        <dbReference type="PROSITE-ProRule" id="PRU10144"/>
    </source>
</evidence>
<dbReference type="PROSITE" id="PS01156">
    <property type="entry name" value="TONB_DEPENDENT_REC_2"/>
    <property type="match status" value="1"/>
</dbReference>
<dbReference type="InterPro" id="IPR000531">
    <property type="entry name" value="Beta-barrel_TonB"/>
</dbReference>